<dbReference type="AlphaFoldDB" id="A0AAV4Q0F0"/>
<protein>
    <submittedName>
        <fullName evidence="2">Uncharacterized protein</fullName>
    </submittedName>
</protein>
<accession>A0AAV4Q0F0</accession>
<feature type="compositionally biased region" description="Basic residues" evidence="1">
    <location>
        <begin position="74"/>
        <end position="88"/>
    </location>
</feature>
<feature type="region of interest" description="Disordered" evidence="1">
    <location>
        <begin position="62"/>
        <end position="88"/>
    </location>
</feature>
<evidence type="ECO:0000313" key="3">
    <source>
        <dbReference type="Proteomes" id="UP001054837"/>
    </source>
</evidence>
<proteinExistence type="predicted"/>
<name>A0AAV4Q0F0_9ARAC</name>
<gene>
    <name evidence="2" type="ORF">CDAR_78921</name>
</gene>
<organism evidence="2 3">
    <name type="scientific">Caerostris darwini</name>
    <dbReference type="NCBI Taxonomy" id="1538125"/>
    <lineage>
        <taxon>Eukaryota</taxon>
        <taxon>Metazoa</taxon>
        <taxon>Ecdysozoa</taxon>
        <taxon>Arthropoda</taxon>
        <taxon>Chelicerata</taxon>
        <taxon>Arachnida</taxon>
        <taxon>Araneae</taxon>
        <taxon>Araneomorphae</taxon>
        <taxon>Entelegynae</taxon>
        <taxon>Araneoidea</taxon>
        <taxon>Araneidae</taxon>
        <taxon>Caerostris</taxon>
    </lineage>
</organism>
<sequence>MRWMKELNSLKYQQFLKDSDTCFISLKSNAYLISYKDNRLFNSAKQAIAYDPSSEERTYEVEDTPSSFSEHTTRKVRGAFLKKGHPST</sequence>
<dbReference type="Proteomes" id="UP001054837">
    <property type="component" value="Unassembled WGS sequence"/>
</dbReference>
<dbReference type="EMBL" id="BPLQ01003774">
    <property type="protein sequence ID" value="GIY03133.1"/>
    <property type="molecule type" value="Genomic_DNA"/>
</dbReference>
<comment type="caution">
    <text evidence="2">The sequence shown here is derived from an EMBL/GenBank/DDBJ whole genome shotgun (WGS) entry which is preliminary data.</text>
</comment>
<keyword evidence="3" id="KW-1185">Reference proteome</keyword>
<reference evidence="2 3" key="1">
    <citation type="submission" date="2021-06" db="EMBL/GenBank/DDBJ databases">
        <title>Caerostris darwini draft genome.</title>
        <authorList>
            <person name="Kono N."/>
            <person name="Arakawa K."/>
        </authorList>
    </citation>
    <scope>NUCLEOTIDE SEQUENCE [LARGE SCALE GENOMIC DNA]</scope>
</reference>
<evidence type="ECO:0000256" key="1">
    <source>
        <dbReference type="SAM" id="MobiDB-lite"/>
    </source>
</evidence>
<evidence type="ECO:0000313" key="2">
    <source>
        <dbReference type="EMBL" id="GIY03133.1"/>
    </source>
</evidence>